<dbReference type="GO" id="GO:0005737">
    <property type="term" value="C:cytoplasm"/>
    <property type="evidence" value="ECO:0007669"/>
    <property type="project" value="TreeGrafter"/>
</dbReference>
<reference evidence="2" key="1">
    <citation type="submission" date="2016-03" db="EMBL/GenBank/DDBJ databases">
        <title>Mechanisms controlling the formation of the plant cell surface in tip-growing cells are functionally conserved among land plants.</title>
        <authorList>
            <person name="Honkanen S."/>
            <person name="Jones V.A."/>
            <person name="Morieri G."/>
            <person name="Champion C."/>
            <person name="Hetherington A.J."/>
            <person name="Kelly S."/>
            <person name="Saint-Marcoux D."/>
            <person name="Proust H."/>
            <person name="Prescott H."/>
            <person name="Dolan L."/>
        </authorList>
    </citation>
    <scope>NUCLEOTIDE SEQUENCE [LARGE SCALE GENOMIC DNA]</scope>
    <source>
        <tissue evidence="2">Whole gametophyte</tissue>
    </source>
</reference>
<name>A0A176WAK2_MARPO</name>
<dbReference type="CDD" id="cd00180">
    <property type="entry name" value="PKc"/>
    <property type="match status" value="1"/>
</dbReference>
<evidence type="ECO:0000259" key="1">
    <source>
        <dbReference type="PROSITE" id="PS50011"/>
    </source>
</evidence>
<dbReference type="EMBL" id="LVLJ01001430">
    <property type="protein sequence ID" value="OAE29723.1"/>
    <property type="molecule type" value="Genomic_DNA"/>
</dbReference>
<dbReference type="Gene3D" id="1.10.510.10">
    <property type="entry name" value="Transferase(Phosphotransferase) domain 1"/>
    <property type="match status" value="2"/>
</dbReference>
<dbReference type="GO" id="GO:0004674">
    <property type="term" value="F:protein serine/threonine kinase activity"/>
    <property type="evidence" value="ECO:0007669"/>
    <property type="project" value="TreeGrafter"/>
</dbReference>
<dbReference type="PROSITE" id="PS50011">
    <property type="entry name" value="PROTEIN_KINASE_DOM"/>
    <property type="match status" value="1"/>
</dbReference>
<dbReference type="Proteomes" id="UP000077202">
    <property type="component" value="Unassembled WGS sequence"/>
</dbReference>
<evidence type="ECO:0000313" key="2">
    <source>
        <dbReference type="EMBL" id="OAE29723.1"/>
    </source>
</evidence>
<dbReference type="AlphaFoldDB" id="A0A176WAK2"/>
<dbReference type="InterPro" id="IPR000719">
    <property type="entry name" value="Prot_kinase_dom"/>
</dbReference>
<comment type="caution">
    <text evidence="2">The sequence shown here is derived from an EMBL/GenBank/DDBJ whole genome shotgun (WGS) entry which is preliminary data.</text>
</comment>
<dbReference type="SMART" id="SM00220">
    <property type="entry name" value="S_TKc"/>
    <property type="match status" value="1"/>
</dbReference>
<gene>
    <name evidence="2" type="ORF">AXG93_3884s1190</name>
</gene>
<proteinExistence type="predicted"/>
<dbReference type="InterPro" id="IPR011009">
    <property type="entry name" value="Kinase-like_dom_sf"/>
</dbReference>
<dbReference type="GO" id="GO:0044773">
    <property type="term" value="P:mitotic DNA damage checkpoint signaling"/>
    <property type="evidence" value="ECO:0007669"/>
    <property type="project" value="TreeGrafter"/>
</dbReference>
<dbReference type="SUPFAM" id="SSF56112">
    <property type="entry name" value="Protein kinase-like (PK-like)"/>
    <property type="match status" value="2"/>
</dbReference>
<dbReference type="PANTHER" id="PTHR44167">
    <property type="entry name" value="OVARIAN-SPECIFIC SERINE/THREONINE-PROTEIN KINASE LOK-RELATED"/>
    <property type="match status" value="1"/>
</dbReference>
<dbReference type="Pfam" id="PF00069">
    <property type="entry name" value="Pkinase"/>
    <property type="match status" value="2"/>
</dbReference>
<protein>
    <recommendedName>
        <fullName evidence="1">Protein kinase domain-containing protein</fullName>
    </recommendedName>
</protein>
<dbReference type="GO" id="GO:0005524">
    <property type="term" value="F:ATP binding"/>
    <property type="evidence" value="ECO:0007669"/>
    <property type="project" value="InterPro"/>
</dbReference>
<dbReference type="InterPro" id="IPR008271">
    <property type="entry name" value="Ser/Thr_kinase_AS"/>
</dbReference>
<evidence type="ECO:0000313" key="3">
    <source>
        <dbReference type="Proteomes" id="UP000077202"/>
    </source>
</evidence>
<feature type="domain" description="Protein kinase" evidence="1">
    <location>
        <begin position="1"/>
        <end position="376"/>
    </location>
</feature>
<dbReference type="GO" id="GO:0005634">
    <property type="term" value="C:nucleus"/>
    <property type="evidence" value="ECO:0007669"/>
    <property type="project" value="TreeGrafter"/>
</dbReference>
<organism evidence="2 3">
    <name type="scientific">Marchantia polymorpha subsp. ruderalis</name>
    <dbReference type="NCBI Taxonomy" id="1480154"/>
    <lineage>
        <taxon>Eukaryota</taxon>
        <taxon>Viridiplantae</taxon>
        <taxon>Streptophyta</taxon>
        <taxon>Embryophyta</taxon>
        <taxon>Marchantiophyta</taxon>
        <taxon>Marchantiopsida</taxon>
        <taxon>Marchantiidae</taxon>
        <taxon>Marchantiales</taxon>
        <taxon>Marchantiaceae</taxon>
        <taxon>Marchantia</taxon>
    </lineage>
</organism>
<dbReference type="PANTHER" id="PTHR44167:SF18">
    <property type="entry name" value="PROTEIN KINASE DOMAIN-CONTAINING PROTEIN"/>
    <property type="match status" value="1"/>
</dbReference>
<sequence length="377" mass="43419">MKVQSLVPDSDEDEIEEDAEGRVMNEIQILNNVLPPHKHIVELRDILLGVEKFFIVTERCASNDLVEFYPTANNTRARNIFKQLVETVQFMHDYGVVHYDLKAQNVLFDTTLMRDIKIIDFNKARYYRDLATKTYNNFNPDRYYWSDRHNFRPGDPYKQTLPDIRQLGNILYSMLAGTEVQLGVDDFYETDDLPEISRPLISSDPMPAENLPGATNATAARIFKQLATTVHFIHQHGVVHNDLKSVNVLFASAGMRDIKIIDFGISAYYETMATRTYHNFNPRSWFAEEELRQAGDGYASPFGDVEQLGNLLHCMLSGRDIDPTDWTDPEPDPEPRTDIFDDNALHLFGLIGPYEHRADPSARLPELEQILQHPWLR</sequence>
<keyword evidence="3" id="KW-1185">Reference proteome</keyword>
<accession>A0A176WAK2</accession>
<dbReference type="PROSITE" id="PS00108">
    <property type="entry name" value="PROTEIN_KINASE_ST"/>
    <property type="match status" value="2"/>
</dbReference>